<keyword evidence="10" id="KW-1185">Reference proteome</keyword>
<keyword evidence="6" id="KW-0472">Membrane</keyword>
<dbReference type="Pfam" id="PF02321">
    <property type="entry name" value="OEP"/>
    <property type="match status" value="2"/>
</dbReference>
<dbReference type="EMBL" id="JACHGF010000012">
    <property type="protein sequence ID" value="MBB5286907.1"/>
    <property type="molecule type" value="Genomic_DNA"/>
</dbReference>
<accession>A0A840TZE7</accession>
<evidence type="ECO:0000256" key="4">
    <source>
        <dbReference type="ARBA" id="ARBA00022452"/>
    </source>
</evidence>
<dbReference type="AlphaFoldDB" id="A0A840TZE7"/>
<evidence type="ECO:0000313" key="10">
    <source>
        <dbReference type="Proteomes" id="UP000557307"/>
    </source>
</evidence>
<keyword evidence="7" id="KW-0998">Cell outer membrane</keyword>
<feature type="coiled-coil region" evidence="8">
    <location>
        <begin position="171"/>
        <end position="233"/>
    </location>
</feature>
<dbReference type="SUPFAM" id="SSF56954">
    <property type="entry name" value="Outer membrane efflux proteins (OEP)"/>
    <property type="match status" value="1"/>
</dbReference>
<evidence type="ECO:0000256" key="1">
    <source>
        <dbReference type="ARBA" id="ARBA00004442"/>
    </source>
</evidence>
<comment type="similarity">
    <text evidence="2">Belongs to the outer membrane factor (OMF) (TC 1.B.17) family.</text>
</comment>
<dbReference type="Proteomes" id="UP000557307">
    <property type="component" value="Unassembled WGS sequence"/>
</dbReference>
<protein>
    <submittedName>
        <fullName evidence="9">Outer membrane protein TolC</fullName>
    </submittedName>
</protein>
<dbReference type="GO" id="GO:0009279">
    <property type="term" value="C:cell outer membrane"/>
    <property type="evidence" value="ECO:0007669"/>
    <property type="project" value="UniProtKB-SubCell"/>
</dbReference>
<name>A0A840TZE7_9BACT</name>
<evidence type="ECO:0000313" key="9">
    <source>
        <dbReference type="EMBL" id="MBB5286907.1"/>
    </source>
</evidence>
<evidence type="ECO:0000256" key="8">
    <source>
        <dbReference type="SAM" id="Coils"/>
    </source>
</evidence>
<keyword evidence="4" id="KW-1134">Transmembrane beta strand</keyword>
<comment type="caution">
    <text evidence="9">The sequence shown here is derived from an EMBL/GenBank/DDBJ whole genome shotgun (WGS) entry which is preliminary data.</text>
</comment>
<keyword evidence="5" id="KW-0812">Transmembrane</keyword>
<dbReference type="GO" id="GO:0015288">
    <property type="term" value="F:porin activity"/>
    <property type="evidence" value="ECO:0007669"/>
    <property type="project" value="TreeGrafter"/>
</dbReference>
<evidence type="ECO:0000256" key="5">
    <source>
        <dbReference type="ARBA" id="ARBA00022692"/>
    </source>
</evidence>
<dbReference type="InterPro" id="IPR051906">
    <property type="entry name" value="TolC-like"/>
</dbReference>
<dbReference type="InterPro" id="IPR003423">
    <property type="entry name" value="OMP_efflux"/>
</dbReference>
<gene>
    <name evidence="9" type="ORF">HNQ92_005069</name>
</gene>
<dbReference type="RefSeq" id="WP_184178487.1">
    <property type="nucleotide sequence ID" value="NZ_JACHGF010000012.1"/>
</dbReference>
<evidence type="ECO:0000256" key="3">
    <source>
        <dbReference type="ARBA" id="ARBA00022448"/>
    </source>
</evidence>
<evidence type="ECO:0000256" key="6">
    <source>
        <dbReference type="ARBA" id="ARBA00023136"/>
    </source>
</evidence>
<dbReference type="GO" id="GO:0015562">
    <property type="term" value="F:efflux transmembrane transporter activity"/>
    <property type="evidence" value="ECO:0007669"/>
    <property type="project" value="InterPro"/>
</dbReference>
<proteinExistence type="inferred from homology"/>
<evidence type="ECO:0000256" key="7">
    <source>
        <dbReference type="ARBA" id="ARBA00023237"/>
    </source>
</evidence>
<organism evidence="9 10">
    <name type="scientific">Rhabdobacter roseus</name>
    <dbReference type="NCBI Taxonomy" id="1655419"/>
    <lineage>
        <taxon>Bacteria</taxon>
        <taxon>Pseudomonadati</taxon>
        <taxon>Bacteroidota</taxon>
        <taxon>Cytophagia</taxon>
        <taxon>Cytophagales</taxon>
        <taxon>Cytophagaceae</taxon>
        <taxon>Rhabdobacter</taxon>
    </lineage>
</organism>
<keyword evidence="8" id="KW-0175">Coiled coil</keyword>
<dbReference type="Gene3D" id="1.20.1600.10">
    <property type="entry name" value="Outer membrane efflux proteins (OEP)"/>
    <property type="match status" value="1"/>
</dbReference>
<dbReference type="GO" id="GO:1990281">
    <property type="term" value="C:efflux pump complex"/>
    <property type="evidence" value="ECO:0007669"/>
    <property type="project" value="TreeGrafter"/>
</dbReference>
<dbReference type="PANTHER" id="PTHR30026">
    <property type="entry name" value="OUTER MEMBRANE PROTEIN TOLC"/>
    <property type="match status" value="1"/>
</dbReference>
<reference evidence="9 10" key="1">
    <citation type="submission" date="2020-08" db="EMBL/GenBank/DDBJ databases">
        <title>Genomic Encyclopedia of Type Strains, Phase IV (KMG-IV): sequencing the most valuable type-strain genomes for metagenomic binning, comparative biology and taxonomic classification.</title>
        <authorList>
            <person name="Goeker M."/>
        </authorList>
    </citation>
    <scope>NUCLEOTIDE SEQUENCE [LARGE SCALE GENOMIC DNA]</scope>
    <source>
        <strain evidence="9 10">DSM 105074</strain>
    </source>
</reference>
<evidence type="ECO:0000256" key="2">
    <source>
        <dbReference type="ARBA" id="ARBA00007613"/>
    </source>
</evidence>
<comment type="subcellular location">
    <subcellularLocation>
        <location evidence="1">Cell outer membrane</location>
    </subcellularLocation>
</comment>
<keyword evidence="3" id="KW-0813">Transport</keyword>
<sequence length="450" mass="51272">MKAWKVLFGGLLLMCGPDMVQSQTLSDTLSQPASLSECVAYALNHQPYVRQAQLDERIAERTIQSRLADWFPQVNLNYNFQHFLKLPVIILPDFANPTSGVRREVQTGVANTSTAAFSATQSIFNRDLLQAGQTAQAVRAQANLNTKRTKIDVTVDVSKAYYEVLLTQQQADIIESDIVRLERSLRDAYNQFQGGIVDKTDYKRATIALNNSKAQLKRAQEQLDARYASLKNLMGYPVQGTLVVLNDSTNLEAEAMLDTNLILHPESRVEYQLLQTQRSLQEADVLYNRRSYLPTVSAFLNYNLIHQNQEFSELFNRSFPNSLYGLTLTYPIFQGGKRLHNIKAAQLRLDRLDWEFVALRNAIGAEYAQALADYKSNLNDYLMLRENRELAQEVYDVINLQYKSGVKTYLEVIIAQADLQAAEFNYINALYRLLSSRYDVERALGFINPY</sequence>
<dbReference type="PANTHER" id="PTHR30026:SF20">
    <property type="entry name" value="OUTER MEMBRANE PROTEIN TOLC"/>
    <property type="match status" value="1"/>
</dbReference>